<gene>
    <name evidence="2" type="ORF">O9G_003606</name>
</gene>
<accession>A0A075AZI7</accession>
<feature type="signal peptide" evidence="1">
    <location>
        <begin position="1"/>
        <end position="16"/>
    </location>
</feature>
<sequence>MFVKLLLLAILSFAYGREYDNRDTLLALLRYSRLSTGTSQRPGRAMVDLVDAVQKCKDTSQDKRYTPEKAIREVFKVPDNSTIASFLSKENLLNVSECVDAYQNIDKDKFYSIPCQKQLYPEQKITECLPMTFDCIPIWTHKLADTFPVCFKIIDEEKCKYQEVGNAQKLELTDCDFIKDLKSKQT</sequence>
<feature type="chain" id="PRO_5001704913" evidence="1">
    <location>
        <begin position="17"/>
        <end position="186"/>
    </location>
</feature>
<keyword evidence="1" id="KW-0732">Signal</keyword>
<organism evidence="2 3">
    <name type="scientific">Rozella allomycis (strain CSF55)</name>
    <dbReference type="NCBI Taxonomy" id="988480"/>
    <lineage>
        <taxon>Eukaryota</taxon>
        <taxon>Fungi</taxon>
        <taxon>Fungi incertae sedis</taxon>
        <taxon>Cryptomycota</taxon>
        <taxon>Cryptomycota incertae sedis</taxon>
        <taxon>Rozella</taxon>
    </lineage>
</organism>
<evidence type="ECO:0000313" key="3">
    <source>
        <dbReference type="Proteomes" id="UP000030755"/>
    </source>
</evidence>
<keyword evidence="3" id="KW-1185">Reference proteome</keyword>
<dbReference type="Proteomes" id="UP000030755">
    <property type="component" value="Unassembled WGS sequence"/>
</dbReference>
<dbReference type="HOGENOM" id="CLU_1455190_0_0_1"/>
<name>A0A075AZI7_ROZAC</name>
<reference evidence="2 3" key="1">
    <citation type="journal article" date="2013" name="Curr. Biol.">
        <title>Shared signatures of parasitism and phylogenomics unite Cryptomycota and microsporidia.</title>
        <authorList>
            <person name="James T.Y."/>
            <person name="Pelin A."/>
            <person name="Bonen L."/>
            <person name="Ahrendt S."/>
            <person name="Sain D."/>
            <person name="Corradi N."/>
            <person name="Stajich J.E."/>
        </authorList>
    </citation>
    <scope>NUCLEOTIDE SEQUENCE [LARGE SCALE GENOMIC DNA]</scope>
    <source>
        <strain evidence="2 3">CSF55</strain>
    </source>
</reference>
<evidence type="ECO:0000256" key="1">
    <source>
        <dbReference type="SAM" id="SignalP"/>
    </source>
</evidence>
<proteinExistence type="predicted"/>
<evidence type="ECO:0000313" key="2">
    <source>
        <dbReference type="EMBL" id="EPZ35662.1"/>
    </source>
</evidence>
<protein>
    <submittedName>
        <fullName evidence="2">Uncharacterized protein</fullName>
    </submittedName>
</protein>
<dbReference type="EMBL" id="KE560785">
    <property type="protein sequence ID" value="EPZ35662.1"/>
    <property type="molecule type" value="Genomic_DNA"/>
</dbReference>
<dbReference type="AlphaFoldDB" id="A0A075AZI7"/>